<dbReference type="Proteomes" id="UP000008312">
    <property type="component" value="Unassembled WGS sequence"/>
</dbReference>
<gene>
    <name evidence="1" type="ORF">GSBLH_T00007187001</name>
</gene>
<proteinExistence type="predicted"/>
<evidence type="ECO:0000313" key="2">
    <source>
        <dbReference type="Proteomes" id="UP000008312"/>
    </source>
</evidence>
<dbReference type="GeneID" id="24923311"/>
<dbReference type="InParanoid" id="D8M9A3"/>
<accession>D8M9A3</accession>
<protein>
    <submittedName>
        <fullName evidence="1">Uncharacterized protein</fullName>
    </submittedName>
</protein>
<evidence type="ECO:0000313" key="1">
    <source>
        <dbReference type="EMBL" id="CBK24642.2"/>
    </source>
</evidence>
<sequence>MIEQTVATRFHALASQLQAQTDAAHLAELRSQIDSLQSQLQQSAIEEGLRLAQLLQEQRAEFDLAVLFPLAEHSAQLRSRVEAELRAQKDEAIAAATERFETKFGEAKAKLHDLYMRTRKEYEYEASMDEWDQLQRHQQEVEQKWRRTLEDRIQAIVEKAASERAERLQEETELHKKTEMVRLQLQAQGVLIDELERYHEFQKHAILLQEDALKSRSLEKEVEILKSLSGDDPILIHLLGNLPSSIVENGLPSTMHYYEKFIFSPSLECRFSEVKHEAGVLAKTNSLVGMAGQLLSRVVVSVVGTQGLNEDDPLFKLEKADQYLLECVPLSFLSF</sequence>
<reference evidence="1" key="1">
    <citation type="submission" date="2010-02" db="EMBL/GenBank/DDBJ databases">
        <title>Sequencing and annotation of the Blastocystis hominis genome.</title>
        <authorList>
            <person name="Wincker P."/>
        </authorList>
    </citation>
    <scope>NUCLEOTIDE SEQUENCE</scope>
    <source>
        <strain evidence="1">Singapore isolate B</strain>
    </source>
</reference>
<organism evidence="1">
    <name type="scientific">Blastocystis hominis</name>
    <dbReference type="NCBI Taxonomy" id="12968"/>
    <lineage>
        <taxon>Eukaryota</taxon>
        <taxon>Sar</taxon>
        <taxon>Stramenopiles</taxon>
        <taxon>Bigyra</taxon>
        <taxon>Opalozoa</taxon>
        <taxon>Opalinata</taxon>
        <taxon>Blastocystidae</taxon>
        <taxon>Blastocystis</taxon>
    </lineage>
</organism>
<dbReference type="RefSeq" id="XP_012898690.1">
    <property type="nucleotide sequence ID" value="XM_013043236.1"/>
</dbReference>
<keyword evidence="2" id="KW-1185">Reference proteome</keyword>
<dbReference type="OrthoDB" id="10261039at2759"/>
<name>D8M9A3_BLAHO</name>
<dbReference type="AlphaFoldDB" id="D8M9A3"/>
<dbReference type="EMBL" id="FN668688">
    <property type="protein sequence ID" value="CBK24642.2"/>
    <property type="molecule type" value="Genomic_DNA"/>
</dbReference>